<gene>
    <name evidence="1" type="ORF">GOODEAATRI_003187</name>
</gene>
<protein>
    <submittedName>
        <fullName evidence="1">Uncharacterized protein</fullName>
    </submittedName>
</protein>
<accession>A0ABV0NRG6</accession>
<reference evidence="1 2" key="1">
    <citation type="submission" date="2021-06" db="EMBL/GenBank/DDBJ databases">
        <authorList>
            <person name="Palmer J.M."/>
        </authorList>
    </citation>
    <scope>NUCLEOTIDE SEQUENCE [LARGE SCALE GENOMIC DNA]</scope>
    <source>
        <strain evidence="1 2">GA_2019</strain>
        <tissue evidence="1">Muscle</tissue>
    </source>
</reference>
<dbReference type="EMBL" id="JAHRIO010050095">
    <property type="protein sequence ID" value="MEQ2173988.1"/>
    <property type="molecule type" value="Genomic_DNA"/>
</dbReference>
<organism evidence="1 2">
    <name type="scientific">Goodea atripinnis</name>
    <dbReference type="NCBI Taxonomy" id="208336"/>
    <lineage>
        <taxon>Eukaryota</taxon>
        <taxon>Metazoa</taxon>
        <taxon>Chordata</taxon>
        <taxon>Craniata</taxon>
        <taxon>Vertebrata</taxon>
        <taxon>Euteleostomi</taxon>
        <taxon>Actinopterygii</taxon>
        <taxon>Neopterygii</taxon>
        <taxon>Teleostei</taxon>
        <taxon>Neoteleostei</taxon>
        <taxon>Acanthomorphata</taxon>
        <taxon>Ovalentaria</taxon>
        <taxon>Atherinomorphae</taxon>
        <taxon>Cyprinodontiformes</taxon>
        <taxon>Goodeidae</taxon>
        <taxon>Goodea</taxon>
    </lineage>
</organism>
<keyword evidence="2" id="KW-1185">Reference proteome</keyword>
<dbReference type="Proteomes" id="UP001476798">
    <property type="component" value="Unassembled WGS sequence"/>
</dbReference>
<evidence type="ECO:0000313" key="1">
    <source>
        <dbReference type="EMBL" id="MEQ2173988.1"/>
    </source>
</evidence>
<comment type="caution">
    <text evidence="1">The sequence shown here is derived from an EMBL/GenBank/DDBJ whole genome shotgun (WGS) entry which is preliminary data.</text>
</comment>
<sequence>MFEYIQKIKFTLLQSPLCLVKCLNNGGPSYFLLGHMYRCISECQNIIEKFISFSNSIHKVKAIKEINYTQADVFNALFLLFMAVVCLQPMKTQQFGLRLLFSNRTSNLPNKPHQIHFAEMYLYCLSY</sequence>
<evidence type="ECO:0000313" key="2">
    <source>
        <dbReference type="Proteomes" id="UP001476798"/>
    </source>
</evidence>
<name>A0ABV0NRG6_9TELE</name>
<proteinExistence type="predicted"/>